<reference evidence="3" key="1">
    <citation type="submission" date="2025-08" db="UniProtKB">
        <authorList>
            <consortium name="RefSeq"/>
        </authorList>
    </citation>
    <scope>IDENTIFICATION</scope>
    <source>
        <tissue evidence="3">Silk gland</tissue>
    </source>
</reference>
<dbReference type="SUPFAM" id="SSF54695">
    <property type="entry name" value="POZ domain"/>
    <property type="match status" value="1"/>
</dbReference>
<dbReference type="InterPro" id="IPR000210">
    <property type="entry name" value="BTB/POZ_dom"/>
</dbReference>
<dbReference type="OrthoDB" id="624345at2759"/>
<feature type="domain" description="BTB" evidence="1">
    <location>
        <begin position="30"/>
        <end position="95"/>
    </location>
</feature>
<dbReference type="Pfam" id="PF00651">
    <property type="entry name" value="BTB"/>
    <property type="match status" value="1"/>
</dbReference>
<dbReference type="Gene3D" id="3.30.710.10">
    <property type="entry name" value="Potassium Channel Kv1.1, Chain A"/>
    <property type="match status" value="1"/>
</dbReference>
<dbReference type="SMR" id="A0A6J2K8W7"/>
<evidence type="ECO:0000313" key="2">
    <source>
        <dbReference type="Proteomes" id="UP000504629"/>
    </source>
</evidence>
<dbReference type="PANTHER" id="PTHR45774">
    <property type="entry name" value="BTB/POZ DOMAIN-CONTAINING"/>
    <property type="match status" value="1"/>
</dbReference>
<dbReference type="SMART" id="SM00225">
    <property type="entry name" value="BTB"/>
    <property type="match status" value="1"/>
</dbReference>
<protein>
    <submittedName>
        <fullName evidence="3">Kelch-like protein 40a</fullName>
    </submittedName>
</protein>
<dbReference type="AlphaFoldDB" id="A0A6J2K8W7"/>
<proteinExistence type="predicted"/>
<dbReference type="GeneID" id="114248387"/>
<evidence type="ECO:0000313" key="3">
    <source>
        <dbReference type="RefSeq" id="XP_028037402.1"/>
    </source>
</evidence>
<accession>A0A6J2K8W7</accession>
<sequence>MGYLKNENSCNNRASLYDRIKKLLVSYEWSDCNFCVSGKKFKAHKLILGISSPVFEAMLYGPLSNNNDIHIPDIEPEIFQLILNYIYTDNVDITSIEQAFDLLYASRKYLLEHLTKTCIEYIKENVTIDNVIEVLNYPDYMHDKQLTTYAVNLFCAHAYYLFQRHIQVISPLCLKTVLQSDEINITEKDLIKFIFEWAANYCEQENIPITFENKQRILINLELFDLLRFKTLSVVELHEIYSDKIITQYEYEKIEKQIKNTAKTNDNDAENAVSNIRRKTLKLQWYSCYRSSIRSMAPIIIDTPNFILNCRVKANKSVFINSLCVPTRMAPAVYVHNNKTRVYSEQLSVSIMCESDSSIIKNTNFMNTVEYDTVVDIDLNEPWYLQKEMWYKISFTWPHNVLPTYTYVVEFRDKFLRYCGHKILFEFDDMPVNTGTSFSGSYLAGLKFCL</sequence>
<dbReference type="RefSeq" id="XP_028037402.1">
    <property type="nucleotide sequence ID" value="XM_028181601.1"/>
</dbReference>
<dbReference type="PANTHER" id="PTHR45774:SF3">
    <property type="entry name" value="BTB (POZ) DOMAIN-CONTAINING 2B-RELATED"/>
    <property type="match status" value="1"/>
</dbReference>
<gene>
    <name evidence="3" type="primary">LOC114248387</name>
</gene>
<dbReference type="PROSITE" id="PS50097">
    <property type="entry name" value="BTB"/>
    <property type="match status" value="1"/>
</dbReference>
<dbReference type="InterPro" id="IPR011333">
    <property type="entry name" value="SKP1/BTB/POZ_sf"/>
</dbReference>
<evidence type="ECO:0000259" key="1">
    <source>
        <dbReference type="PROSITE" id="PS50097"/>
    </source>
</evidence>
<name>A0A6J2K8W7_BOMMA</name>
<dbReference type="Proteomes" id="UP000504629">
    <property type="component" value="Unplaced"/>
</dbReference>
<keyword evidence="2" id="KW-1185">Reference proteome</keyword>
<organism evidence="2 3">
    <name type="scientific">Bombyx mandarina</name>
    <name type="common">Wild silk moth</name>
    <name type="synonym">Wild silkworm</name>
    <dbReference type="NCBI Taxonomy" id="7092"/>
    <lineage>
        <taxon>Eukaryota</taxon>
        <taxon>Metazoa</taxon>
        <taxon>Ecdysozoa</taxon>
        <taxon>Arthropoda</taxon>
        <taxon>Hexapoda</taxon>
        <taxon>Insecta</taxon>
        <taxon>Pterygota</taxon>
        <taxon>Neoptera</taxon>
        <taxon>Endopterygota</taxon>
        <taxon>Lepidoptera</taxon>
        <taxon>Glossata</taxon>
        <taxon>Ditrysia</taxon>
        <taxon>Bombycoidea</taxon>
        <taxon>Bombycidae</taxon>
        <taxon>Bombycinae</taxon>
        <taxon>Bombyx</taxon>
    </lineage>
</organism>
<dbReference type="KEGG" id="bman:114248387"/>